<evidence type="ECO:0000313" key="3">
    <source>
        <dbReference type="EMBL" id="PQJ53195.1"/>
    </source>
</evidence>
<name>A0A2S7UTY3_9GAMM</name>
<protein>
    <recommendedName>
        <fullName evidence="2">DUF4097 domain-containing protein</fullName>
    </recommendedName>
</protein>
<accession>A0A2S7UTY3</accession>
<dbReference type="OrthoDB" id="6194490at2"/>
<reference evidence="3 4" key="1">
    <citation type="submission" date="2016-12" db="EMBL/GenBank/DDBJ databases">
        <title>Diversity of luminous bacteria.</title>
        <authorList>
            <person name="Yoshizawa S."/>
            <person name="Kogure K."/>
        </authorList>
    </citation>
    <scope>NUCLEOTIDE SEQUENCE [LARGE SCALE GENOMIC DNA]</scope>
    <source>
        <strain evidence="3 4">SA4-48</strain>
    </source>
</reference>
<dbReference type="Pfam" id="PF13349">
    <property type="entry name" value="DUF4097"/>
    <property type="match status" value="1"/>
</dbReference>
<dbReference type="AlphaFoldDB" id="A0A2S7UTY3"/>
<comment type="caution">
    <text evidence="3">The sequence shown here is derived from an EMBL/GenBank/DDBJ whole genome shotgun (WGS) entry which is preliminary data.</text>
</comment>
<proteinExistence type="predicted"/>
<evidence type="ECO:0000256" key="1">
    <source>
        <dbReference type="SAM" id="SignalP"/>
    </source>
</evidence>
<dbReference type="RefSeq" id="WP_105051674.1">
    <property type="nucleotide sequence ID" value="NZ_BMYG01000003.1"/>
</dbReference>
<keyword evidence="4" id="KW-1185">Reference proteome</keyword>
<feature type="chain" id="PRO_5015474214" description="DUF4097 domain-containing protein" evidence="1">
    <location>
        <begin position="27"/>
        <end position="326"/>
    </location>
</feature>
<keyword evidence="1" id="KW-0732">Signal</keyword>
<dbReference type="Proteomes" id="UP000239007">
    <property type="component" value="Unassembled WGS sequence"/>
</dbReference>
<feature type="domain" description="DUF4097" evidence="2">
    <location>
        <begin position="42"/>
        <end position="323"/>
    </location>
</feature>
<feature type="signal peptide" evidence="1">
    <location>
        <begin position="1"/>
        <end position="26"/>
    </location>
</feature>
<evidence type="ECO:0000259" key="2">
    <source>
        <dbReference type="Pfam" id="PF13349"/>
    </source>
</evidence>
<gene>
    <name evidence="3" type="ORF">BTO11_05630</name>
</gene>
<organism evidence="3 4">
    <name type="scientific">Psychrosphaera saromensis</name>
    <dbReference type="NCBI Taxonomy" id="716813"/>
    <lineage>
        <taxon>Bacteria</taxon>
        <taxon>Pseudomonadati</taxon>
        <taxon>Pseudomonadota</taxon>
        <taxon>Gammaproteobacteria</taxon>
        <taxon>Alteromonadales</taxon>
        <taxon>Pseudoalteromonadaceae</taxon>
        <taxon>Psychrosphaera</taxon>
    </lineage>
</organism>
<evidence type="ECO:0000313" key="4">
    <source>
        <dbReference type="Proteomes" id="UP000239007"/>
    </source>
</evidence>
<sequence length="326" mass="35244">MKNVNYKNWKASLVSSLCILSMSVFAGEKINESLATKAEGRMLIDVMSGTVKIKTWDKNQIQIVGELSDAAEGYQFEVDDDGEAYFKVKMPNNRWSGWGGGNSHDEGSRLEIFIPTNNNLRFEGVNVDVEASGIQGGTQINTVNGDVQANNLTNRIKLETVNGSIKSNDLQGKINLNTVNGEIVDKNSQGELEIEAVNGDIETDTSATQVGISNVNGEMKINAKLIKEMEIGTVNGDIDISLSLAKDGRFVYSSVGGDADIYFVGDISANFNIETHAGGDIKNRLTKDRVKEAKYGPGESIRFKMGTGSADVQIDTVSGDVTISKK</sequence>
<dbReference type="InterPro" id="IPR025164">
    <property type="entry name" value="Toastrack_DUF4097"/>
</dbReference>
<dbReference type="EMBL" id="MSCH01000003">
    <property type="protein sequence ID" value="PQJ53195.1"/>
    <property type="molecule type" value="Genomic_DNA"/>
</dbReference>